<comment type="similarity">
    <text evidence="2 9">Belongs to the membrane fusion protein (MFP) (TC 8.A.1) family.</text>
</comment>
<dbReference type="InterPro" id="IPR050739">
    <property type="entry name" value="MFP"/>
</dbReference>
<keyword evidence="5 9" id="KW-0997">Cell inner membrane</keyword>
<evidence type="ECO:0000256" key="2">
    <source>
        <dbReference type="ARBA" id="ARBA00009477"/>
    </source>
</evidence>
<comment type="subcellular location">
    <subcellularLocation>
        <location evidence="1 9">Cell inner membrane</location>
        <topology evidence="1 9">Single-pass membrane protein</topology>
    </subcellularLocation>
</comment>
<evidence type="ECO:0000256" key="1">
    <source>
        <dbReference type="ARBA" id="ARBA00004377"/>
    </source>
</evidence>
<evidence type="ECO:0000256" key="9">
    <source>
        <dbReference type="RuleBase" id="RU365093"/>
    </source>
</evidence>
<dbReference type="InterPro" id="IPR010129">
    <property type="entry name" value="T1SS_HlyD"/>
</dbReference>
<name>A0A316GFK0_9RHOB</name>
<evidence type="ECO:0000313" key="14">
    <source>
        <dbReference type="Proteomes" id="UP000245708"/>
    </source>
</evidence>
<dbReference type="RefSeq" id="WP_109668797.1">
    <property type="nucleotide sequence ID" value="NZ_QGGW01000006.1"/>
</dbReference>
<dbReference type="GO" id="GO:0015031">
    <property type="term" value="P:protein transport"/>
    <property type="evidence" value="ECO:0007669"/>
    <property type="project" value="InterPro"/>
</dbReference>
<dbReference type="NCBIfam" id="TIGR01843">
    <property type="entry name" value="type_I_hlyD"/>
    <property type="match status" value="1"/>
</dbReference>
<evidence type="ECO:0000256" key="6">
    <source>
        <dbReference type="ARBA" id="ARBA00022692"/>
    </source>
</evidence>
<gene>
    <name evidence="13" type="ORF">C7455_10653</name>
</gene>
<feature type="domain" description="AprE-like long alpha-helical hairpin" evidence="11">
    <location>
        <begin position="92"/>
        <end position="277"/>
    </location>
</feature>
<dbReference type="InterPro" id="IPR058781">
    <property type="entry name" value="HH_AprE-like"/>
</dbReference>
<keyword evidence="4 9" id="KW-1003">Cell membrane</keyword>
<dbReference type="Pfam" id="PF26002">
    <property type="entry name" value="Beta-barrel_AprE"/>
    <property type="match status" value="1"/>
</dbReference>
<feature type="coiled-coil region" evidence="10">
    <location>
        <begin position="151"/>
        <end position="287"/>
    </location>
</feature>
<evidence type="ECO:0000259" key="12">
    <source>
        <dbReference type="Pfam" id="PF26002"/>
    </source>
</evidence>
<reference evidence="13 14" key="1">
    <citation type="submission" date="2018-05" db="EMBL/GenBank/DDBJ databases">
        <title>Genomic Encyclopedia of Type Strains, Phase IV (KMG-IV): sequencing the most valuable type-strain genomes for metagenomic binning, comparative biology and taxonomic classification.</title>
        <authorList>
            <person name="Goeker M."/>
        </authorList>
    </citation>
    <scope>NUCLEOTIDE SEQUENCE [LARGE SCALE GENOMIC DNA]</scope>
    <source>
        <strain evidence="13 14">DSM 16097</strain>
    </source>
</reference>
<protein>
    <recommendedName>
        <fullName evidence="9">Membrane fusion protein (MFP) family protein</fullName>
    </recommendedName>
</protein>
<evidence type="ECO:0000256" key="10">
    <source>
        <dbReference type="SAM" id="Coils"/>
    </source>
</evidence>
<keyword evidence="10" id="KW-0175">Coiled coil</keyword>
<evidence type="ECO:0000256" key="4">
    <source>
        <dbReference type="ARBA" id="ARBA00022475"/>
    </source>
</evidence>
<evidence type="ECO:0000256" key="5">
    <source>
        <dbReference type="ARBA" id="ARBA00022519"/>
    </source>
</evidence>
<dbReference type="InterPro" id="IPR058982">
    <property type="entry name" value="Beta-barrel_AprE"/>
</dbReference>
<dbReference type="PRINTS" id="PR01490">
    <property type="entry name" value="RTXTOXIND"/>
</dbReference>
<keyword evidence="7" id="KW-1133">Transmembrane helix</keyword>
<dbReference type="EMBL" id="QGGW01000006">
    <property type="protein sequence ID" value="PWK59767.1"/>
    <property type="molecule type" value="Genomic_DNA"/>
</dbReference>
<keyword evidence="14" id="KW-1185">Reference proteome</keyword>
<dbReference type="Gene3D" id="2.40.30.170">
    <property type="match status" value="1"/>
</dbReference>
<proteinExistence type="inferred from homology"/>
<feature type="domain" description="AprE-like beta-barrel" evidence="12">
    <location>
        <begin position="322"/>
        <end position="411"/>
    </location>
</feature>
<keyword evidence="6" id="KW-0812">Transmembrane</keyword>
<organism evidence="13 14">
    <name type="scientific">Roseicyclus mahoneyensis</name>
    <dbReference type="NCBI Taxonomy" id="164332"/>
    <lineage>
        <taxon>Bacteria</taxon>
        <taxon>Pseudomonadati</taxon>
        <taxon>Pseudomonadota</taxon>
        <taxon>Alphaproteobacteria</taxon>
        <taxon>Rhodobacterales</taxon>
        <taxon>Roseobacteraceae</taxon>
        <taxon>Roseicyclus</taxon>
    </lineage>
</organism>
<evidence type="ECO:0000313" key="13">
    <source>
        <dbReference type="EMBL" id="PWK59767.1"/>
    </source>
</evidence>
<keyword evidence="8" id="KW-0472">Membrane</keyword>
<accession>A0A316GFK0</accession>
<dbReference type="Proteomes" id="UP000245708">
    <property type="component" value="Unassembled WGS sequence"/>
</dbReference>
<comment type="caution">
    <text evidence="13">The sequence shown here is derived from an EMBL/GenBank/DDBJ whole genome shotgun (WGS) entry which is preliminary data.</text>
</comment>
<dbReference type="AlphaFoldDB" id="A0A316GFK0"/>
<sequence>MSDPSRAWSVRAPLLIGSLALAILIAGFGVWSVTSQLAGAVVASGRIEVERNRQAIQHPDGGRVAEVMVGEGDRIMAGDIVLRLEPGLLTRDLAVARGQFFEVRVRRARLEAERDGAAEIAFPADVIAEAAIDADLADLLAGQTNLFEARAESLSAEAARLEGRVTQIEAQIDALEAQERALTEQLELVEADLARQQDLLDRGLIQVDPILRLRRDAAQLRGSLGELEARKAEAAERVIETELTILQLFSMRREEAIAELREIRVNEEELRQRVADLERRFADLDLRAPVAGRIIGLAVFGPQAVVRAADPVAFLVPEGRPLIITARVPAISVDEVFVGQVVTLRFPAFDLRNIPDLTGTVAQVSADAFTDEATGVSFYRAEIVLGEGQIALLGDRQLVPGMPVEAFIRTQDRTPLAYLVEPLRVYFARAFRES</sequence>
<dbReference type="Pfam" id="PF25994">
    <property type="entry name" value="HH_AprE"/>
    <property type="match status" value="1"/>
</dbReference>
<dbReference type="OrthoDB" id="9810980at2"/>
<evidence type="ECO:0000256" key="3">
    <source>
        <dbReference type="ARBA" id="ARBA00022448"/>
    </source>
</evidence>
<evidence type="ECO:0000256" key="7">
    <source>
        <dbReference type="ARBA" id="ARBA00022989"/>
    </source>
</evidence>
<evidence type="ECO:0000259" key="11">
    <source>
        <dbReference type="Pfam" id="PF25994"/>
    </source>
</evidence>
<dbReference type="PANTHER" id="PTHR30386:SF17">
    <property type="entry name" value="ALKALINE PROTEASE SECRETION PROTEIN APRE"/>
    <property type="match status" value="1"/>
</dbReference>
<dbReference type="GO" id="GO:0005886">
    <property type="term" value="C:plasma membrane"/>
    <property type="evidence" value="ECO:0007669"/>
    <property type="project" value="UniProtKB-SubCell"/>
</dbReference>
<keyword evidence="3 9" id="KW-0813">Transport</keyword>
<evidence type="ECO:0000256" key="8">
    <source>
        <dbReference type="ARBA" id="ARBA00023136"/>
    </source>
</evidence>
<dbReference type="PANTHER" id="PTHR30386">
    <property type="entry name" value="MEMBRANE FUSION SUBUNIT OF EMRAB-TOLC MULTIDRUG EFFLUX PUMP"/>
    <property type="match status" value="1"/>
</dbReference>